<sequence length="123" mass="13697">MNVTLNNSGSSSIAIIESEEVVIVSVQDALDLMATIQYNHDGCYKLLIHKSAIAEPFFDLSTKLAGDILQKFTNYKVKLAIVGDFSGYNSKSLKDFIYESNQGKQFFFLPDEQAALEALHNVR</sequence>
<dbReference type="Pfam" id="PF13788">
    <property type="entry name" value="DUF4180"/>
    <property type="match status" value="1"/>
</dbReference>
<dbReference type="InterPro" id="IPR025438">
    <property type="entry name" value="DUF4180"/>
</dbReference>
<proteinExistence type="predicted"/>
<accession>A0A3S8ZZ33</accession>
<dbReference type="AlphaFoldDB" id="A0A3S8ZZ33"/>
<dbReference type="EMBL" id="CP034437">
    <property type="protein sequence ID" value="AZN38736.1"/>
    <property type="molecule type" value="Genomic_DNA"/>
</dbReference>
<keyword evidence="3" id="KW-1185">Reference proteome</keyword>
<evidence type="ECO:0000313" key="3">
    <source>
        <dbReference type="Proteomes" id="UP000272528"/>
    </source>
</evidence>
<dbReference type="OrthoDB" id="8595425at2"/>
<organism evidence="2 3">
    <name type="scientific">Paenibacillus albus</name>
    <dbReference type="NCBI Taxonomy" id="2495582"/>
    <lineage>
        <taxon>Bacteria</taxon>
        <taxon>Bacillati</taxon>
        <taxon>Bacillota</taxon>
        <taxon>Bacilli</taxon>
        <taxon>Bacillales</taxon>
        <taxon>Paenibacillaceae</taxon>
        <taxon>Paenibacillus</taxon>
    </lineage>
</organism>
<evidence type="ECO:0000313" key="2">
    <source>
        <dbReference type="EMBL" id="AZN38736.1"/>
    </source>
</evidence>
<dbReference type="KEGG" id="palb:EJC50_02880"/>
<dbReference type="RefSeq" id="WP_126012132.1">
    <property type="nucleotide sequence ID" value="NZ_CP034437.1"/>
</dbReference>
<gene>
    <name evidence="2" type="ORF">EJC50_02880</name>
</gene>
<reference evidence="3" key="1">
    <citation type="submission" date="2018-12" db="EMBL/GenBank/DDBJ databases">
        <title>Genome sequence of Peanibacillus sp.</title>
        <authorList>
            <person name="Subramani G."/>
            <person name="Srinivasan S."/>
            <person name="Kim M.K."/>
        </authorList>
    </citation>
    <scope>NUCLEOTIDE SEQUENCE [LARGE SCALE GENOMIC DNA]</scope>
    <source>
        <strain evidence="3">18JY67-1</strain>
    </source>
</reference>
<protein>
    <submittedName>
        <fullName evidence="2">DUF4180 domain-containing protein</fullName>
    </submittedName>
</protein>
<dbReference type="Proteomes" id="UP000272528">
    <property type="component" value="Chromosome"/>
</dbReference>
<evidence type="ECO:0000259" key="1">
    <source>
        <dbReference type="Pfam" id="PF13788"/>
    </source>
</evidence>
<feature type="domain" description="DUF4180" evidence="1">
    <location>
        <begin position="11"/>
        <end position="119"/>
    </location>
</feature>
<name>A0A3S8ZZ33_9BACL</name>